<dbReference type="GO" id="GO:0004721">
    <property type="term" value="F:phosphoprotein phosphatase activity"/>
    <property type="evidence" value="ECO:0007669"/>
    <property type="project" value="TreeGrafter"/>
</dbReference>
<dbReference type="SUPFAM" id="SSF47384">
    <property type="entry name" value="Homodimeric domain of signal transducing histidine kinase"/>
    <property type="match status" value="1"/>
</dbReference>
<evidence type="ECO:0000259" key="9">
    <source>
        <dbReference type="PROSITE" id="PS50109"/>
    </source>
</evidence>
<dbReference type="InterPro" id="IPR004358">
    <property type="entry name" value="Sig_transdc_His_kin-like_C"/>
</dbReference>
<feature type="domain" description="Histidine kinase" evidence="9">
    <location>
        <begin position="142"/>
        <end position="357"/>
    </location>
</feature>
<evidence type="ECO:0000256" key="5">
    <source>
        <dbReference type="ARBA" id="ARBA00022679"/>
    </source>
</evidence>
<name>A0A4R3KYW1_9FIRM</name>
<evidence type="ECO:0000313" key="11">
    <source>
        <dbReference type="Proteomes" id="UP000294567"/>
    </source>
</evidence>
<keyword evidence="8" id="KW-0812">Transmembrane</keyword>
<dbReference type="Pfam" id="PF00512">
    <property type="entry name" value="HisKA"/>
    <property type="match status" value="1"/>
</dbReference>
<dbReference type="AlphaFoldDB" id="A0A4R3KYW1"/>
<keyword evidence="11" id="KW-1185">Reference proteome</keyword>
<dbReference type="Pfam" id="PF02518">
    <property type="entry name" value="HATPase_c"/>
    <property type="match status" value="1"/>
</dbReference>
<dbReference type="PROSITE" id="PS50109">
    <property type="entry name" value="HIS_KIN"/>
    <property type="match status" value="1"/>
</dbReference>
<feature type="transmembrane region" description="Helical" evidence="8">
    <location>
        <begin position="58"/>
        <end position="77"/>
    </location>
</feature>
<evidence type="ECO:0000256" key="2">
    <source>
        <dbReference type="ARBA" id="ARBA00004370"/>
    </source>
</evidence>
<dbReference type="GO" id="GO:0016036">
    <property type="term" value="P:cellular response to phosphate starvation"/>
    <property type="evidence" value="ECO:0007669"/>
    <property type="project" value="TreeGrafter"/>
</dbReference>
<dbReference type="RefSeq" id="WP_132026762.1">
    <property type="nucleotide sequence ID" value="NZ_CP068564.1"/>
</dbReference>
<proteinExistence type="predicted"/>
<dbReference type="CDD" id="cd00082">
    <property type="entry name" value="HisKA"/>
    <property type="match status" value="1"/>
</dbReference>
<evidence type="ECO:0000256" key="4">
    <source>
        <dbReference type="ARBA" id="ARBA00022553"/>
    </source>
</evidence>
<evidence type="ECO:0000256" key="6">
    <source>
        <dbReference type="ARBA" id="ARBA00022777"/>
    </source>
</evidence>
<organism evidence="10 11">
    <name type="scientific">Keratinibaculum paraultunense</name>
    <dbReference type="NCBI Taxonomy" id="1278232"/>
    <lineage>
        <taxon>Bacteria</taxon>
        <taxon>Bacillati</taxon>
        <taxon>Bacillota</taxon>
        <taxon>Tissierellia</taxon>
        <taxon>Tissierellales</taxon>
        <taxon>Tepidimicrobiaceae</taxon>
        <taxon>Keratinibaculum</taxon>
    </lineage>
</organism>
<dbReference type="InterPro" id="IPR005467">
    <property type="entry name" value="His_kinase_dom"/>
</dbReference>
<dbReference type="Proteomes" id="UP000294567">
    <property type="component" value="Unassembled WGS sequence"/>
</dbReference>
<dbReference type="OrthoDB" id="9780718at2"/>
<evidence type="ECO:0000256" key="8">
    <source>
        <dbReference type="SAM" id="Phobius"/>
    </source>
</evidence>
<keyword evidence="5" id="KW-0808">Transferase</keyword>
<keyword evidence="8" id="KW-0472">Membrane</keyword>
<accession>A0A4R3KYW1</accession>
<dbReference type="PRINTS" id="PR00344">
    <property type="entry name" value="BCTRLSENSOR"/>
</dbReference>
<dbReference type="InterPro" id="IPR036890">
    <property type="entry name" value="HATPase_C_sf"/>
</dbReference>
<dbReference type="InterPro" id="IPR036097">
    <property type="entry name" value="HisK_dim/P_sf"/>
</dbReference>
<dbReference type="PANTHER" id="PTHR45453">
    <property type="entry name" value="PHOSPHATE REGULON SENSOR PROTEIN PHOR"/>
    <property type="match status" value="1"/>
</dbReference>
<comment type="catalytic activity">
    <reaction evidence="1">
        <text>ATP + protein L-histidine = ADP + protein N-phospho-L-histidine.</text>
        <dbReference type="EC" id="2.7.13.3"/>
    </reaction>
</comment>
<comment type="caution">
    <text evidence="10">The sequence shown here is derived from an EMBL/GenBank/DDBJ whole genome shotgun (WGS) entry which is preliminary data.</text>
</comment>
<dbReference type="Gene3D" id="3.30.565.10">
    <property type="entry name" value="Histidine kinase-like ATPase, C-terminal domain"/>
    <property type="match status" value="1"/>
</dbReference>
<dbReference type="GO" id="GO:0000155">
    <property type="term" value="F:phosphorelay sensor kinase activity"/>
    <property type="evidence" value="ECO:0007669"/>
    <property type="project" value="InterPro"/>
</dbReference>
<keyword evidence="4" id="KW-0597">Phosphoprotein</keyword>
<gene>
    <name evidence="10" type="ORF">EDD65_10445</name>
</gene>
<keyword evidence="8" id="KW-1133">Transmembrane helix</keyword>
<keyword evidence="6 10" id="KW-0418">Kinase</keyword>
<dbReference type="EMBL" id="SMAE01000004">
    <property type="protein sequence ID" value="TCS90504.1"/>
    <property type="molecule type" value="Genomic_DNA"/>
</dbReference>
<evidence type="ECO:0000256" key="7">
    <source>
        <dbReference type="ARBA" id="ARBA00023012"/>
    </source>
</evidence>
<evidence type="ECO:0000256" key="3">
    <source>
        <dbReference type="ARBA" id="ARBA00012438"/>
    </source>
</evidence>
<evidence type="ECO:0000256" key="1">
    <source>
        <dbReference type="ARBA" id="ARBA00000085"/>
    </source>
</evidence>
<dbReference type="EC" id="2.7.13.3" evidence="3"/>
<evidence type="ECO:0000313" key="10">
    <source>
        <dbReference type="EMBL" id="TCS90504.1"/>
    </source>
</evidence>
<dbReference type="SMART" id="SM00388">
    <property type="entry name" value="HisKA"/>
    <property type="match status" value="1"/>
</dbReference>
<dbReference type="InterPro" id="IPR050351">
    <property type="entry name" value="BphY/WalK/GraS-like"/>
</dbReference>
<dbReference type="SMART" id="SM00387">
    <property type="entry name" value="HATPase_c"/>
    <property type="match status" value="1"/>
</dbReference>
<protein>
    <recommendedName>
        <fullName evidence="3">histidine kinase</fullName>
        <ecNumber evidence="3">2.7.13.3</ecNumber>
    </recommendedName>
</protein>
<comment type="subcellular location">
    <subcellularLocation>
        <location evidence="2">Membrane</location>
    </subcellularLocation>
</comment>
<feature type="transmembrane region" description="Helical" evidence="8">
    <location>
        <begin position="12"/>
        <end position="31"/>
    </location>
</feature>
<dbReference type="PANTHER" id="PTHR45453:SF1">
    <property type="entry name" value="PHOSPHATE REGULON SENSOR PROTEIN PHOR"/>
    <property type="match status" value="1"/>
</dbReference>
<dbReference type="FunFam" id="3.30.565.10:FF:000006">
    <property type="entry name" value="Sensor histidine kinase WalK"/>
    <property type="match status" value="1"/>
</dbReference>
<dbReference type="InterPro" id="IPR003661">
    <property type="entry name" value="HisK_dim/P_dom"/>
</dbReference>
<reference evidence="10 11" key="1">
    <citation type="submission" date="2019-03" db="EMBL/GenBank/DDBJ databases">
        <title>Genomic Encyclopedia of Type Strains, Phase IV (KMG-IV): sequencing the most valuable type-strain genomes for metagenomic binning, comparative biology and taxonomic classification.</title>
        <authorList>
            <person name="Goeker M."/>
        </authorList>
    </citation>
    <scope>NUCLEOTIDE SEQUENCE [LARGE SCALE GENOMIC DNA]</scope>
    <source>
        <strain evidence="10 11">DSM 26752</strain>
    </source>
</reference>
<dbReference type="InterPro" id="IPR003594">
    <property type="entry name" value="HATPase_dom"/>
</dbReference>
<sequence length="357" mass="42092">MSEHIKNKIKKKCLIWSALYTIFIIFMFFVFKSVLGTRIYYGDEFFYPFYHWANNNKVFVVFLILILGYFTIILIYFKKTLKYMDEILAAMEEIHVKDDKPIFLSRDLEEVNEYMNRIKFNLRENERIARESEKRKEDLIVYLAHDLKTPLTSILGYLNILKEEDDLSERFKKKYLQICYDKALRLEELINEFFDITRYNLKDIVLEKTPVDFSFMMEQIIYEFKPLLKEKKLNINSDIEPEIILSIDPNKIERVIDNIIRNAINYSYTKNTIDVTVNKDDESFINIRVINKGPTIPAEKLEHIFDEFFRMDPSRDAKTGSAGLGLAIAKSIVVAHNGSIDAKSENETTEMVVKLPA</sequence>
<dbReference type="Gene3D" id="1.10.287.130">
    <property type="match status" value="1"/>
</dbReference>
<dbReference type="GO" id="GO:0005886">
    <property type="term" value="C:plasma membrane"/>
    <property type="evidence" value="ECO:0007669"/>
    <property type="project" value="TreeGrafter"/>
</dbReference>
<dbReference type="SUPFAM" id="SSF55874">
    <property type="entry name" value="ATPase domain of HSP90 chaperone/DNA topoisomerase II/histidine kinase"/>
    <property type="match status" value="1"/>
</dbReference>
<keyword evidence="7" id="KW-0902">Two-component regulatory system</keyword>